<dbReference type="InterPro" id="IPR013096">
    <property type="entry name" value="Cupin_2"/>
</dbReference>
<dbReference type="SMART" id="SM00530">
    <property type="entry name" value="HTH_XRE"/>
    <property type="match status" value="1"/>
</dbReference>
<keyword evidence="1" id="KW-0238">DNA-binding</keyword>
<protein>
    <submittedName>
        <fullName evidence="3">Transcriptional regulator with XRE-family HTH domain</fullName>
    </submittedName>
</protein>
<evidence type="ECO:0000256" key="1">
    <source>
        <dbReference type="ARBA" id="ARBA00023125"/>
    </source>
</evidence>
<dbReference type="SUPFAM" id="SSF47413">
    <property type="entry name" value="lambda repressor-like DNA-binding domains"/>
    <property type="match status" value="1"/>
</dbReference>
<dbReference type="InterPro" id="IPR011051">
    <property type="entry name" value="RmlC_Cupin_sf"/>
</dbReference>
<evidence type="ECO:0000259" key="2">
    <source>
        <dbReference type="PROSITE" id="PS50943"/>
    </source>
</evidence>
<dbReference type="Gene3D" id="2.60.120.10">
    <property type="entry name" value="Jelly Rolls"/>
    <property type="match status" value="1"/>
</dbReference>
<dbReference type="Gene3D" id="1.10.260.40">
    <property type="entry name" value="lambda repressor-like DNA-binding domains"/>
    <property type="match status" value="1"/>
</dbReference>
<gene>
    <name evidence="3" type="ORF">JOE66_000328</name>
</gene>
<accession>A0ABS2L0X4</accession>
<dbReference type="Pfam" id="PF07883">
    <property type="entry name" value="Cupin_2"/>
    <property type="match status" value="1"/>
</dbReference>
<feature type="domain" description="HTH cro/C1-type" evidence="2">
    <location>
        <begin position="1"/>
        <end position="46"/>
    </location>
</feature>
<dbReference type="PANTHER" id="PTHR46797:SF2">
    <property type="entry name" value="TRANSCRIPTIONAL REGULATOR"/>
    <property type="match status" value="1"/>
</dbReference>
<dbReference type="CDD" id="cd00093">
    <property type="entry name" value="HTH_XRE"/>
    <property type="match status" value="1"/>
</dbReference>
<name>A0ABS2L0X4_9MICO</name>
<dbReference type="InterPro" id="IPR050807">
    <property type="entry name" value="TransReg_Diox_bact_type"/>
</dbReference>
<organism evidence="3 4">
    <name type="scientific">Subtercola frigoramans</name>
    <dbReference type="NCBI Taxonomy" id="120298"/>
    <lineage>
        <taxon>Bacteria</taxon>
        <taxon>Bacillati</taxon>
        <taxon>Actinomycetota</taxon>
        <taxon>Actinomycetes</taxon>
        <taxon>Micrococcales</taxon>
        <taxon>Microbacteriaceae</taxon>
        <taxon>Subtercola</taxon>
    </lineage>
</organism>
<sequence length="196" mass="21333">MSLRELARQANVSASFISQIENDKSQPSVATLYVLAQLLNVSVDEFFGTENGASIAESRPAESSFVASGADPTTAWRPSEYANRISVEHPSHRPHLDMAAGVVWERLAATPEKAVNFMKVTYAPGASSSDAGSVQQHEGYEYGYVLAGEVEITIGGEIFVLREGESLGFDSRIAHTLRNVGTEYFEGIWFVHGHSH</sequence>
<dbReference type="Proteomes" id="UP000776164">
    <property type="component" value="Unassembled WGS sequence"/>
</dbReference>
<dbReference type="InterPro" id="IPR001387">
    <property type="entry name" value="Cro/C1-type_HTH"/>
</dbReference>
<evidence type="ECO:0000313" key="4">
    <source>
        <dbReference type="Proteomes" id="UP000776164"/>
    </source>
</evidence>
<dbReference type="CDD" id="cd02209">
    <property type="entry name" value="cupin_XRE_C"/>
    <property type="match status" value="1"/>
</dbReference>
<dbReference type="Pfam" id="PF01381">
    <property type="entry name" value="HTH_3"/>
    <property type="match status" value="1"/>
</dbReference>
<dbReference type="InterPro" id="IPR014710">
    <property type="entry name" value="RmlC-like_jellyroll"/>
</dbReference>
<dbReference type="SUPFAM" id="SSF51182">
    <property type="entry name" value="RmlC-like cupins"/>
    <property type="match status" value="1"/>
</dbReference>
<reference evidence="3 4" key="1">
    <citation type="submission" date="2021-01" db="EMBL/GenBank/DDBJ databases">
        <title>Sequencing the genomes of 1000 actinobacteria strains.</title>
        <authorList>
            <person name="Klenk H.-P."/>
        </authorList>
    </citation>
    <scope>NUCLEOTIDE SEQUENCE [LARGE SCALE GENOMIC DNA]</scope>
    <source>
        <strain evidence="3 4">DSM 13057</strain>
    </source>
</reference>
<dbReference type="PROSITE" id="PS50943">
    <property type="entry name" value="HTH_CROC1"/>
    <property type="match status" value="1"/>
</dbReference>
<proteinExistence type="predicted"/>
<keyword evidence="4" id="KW-1185">Reference proteome</keyword>
<dbReference type="InterPro" id="IPR010982">
    <property type="entry name" value="Lambda_DNA-bd_dom_sf"/>
</dbReference>
<dbReference type="EMBL" id="JAFBBU010000001">
    <property type="protein sequence ID" value="MBM7470694.1"/>
    <property type="molecule type" value="Genomic_DNA"/>
</dbReference>
<dbReference type="PANTHER" id="PTHR46797">
    <property type="entry name" value="HTH-TYPE TRANSCRIPTIONAL REGULATOR"/>
    <property type="match status" value="1"/>
</dbReference>
<evidence type="ECO:0000313" key="3">
    <source>
        <dbReference type="EMBL" id="MBM7470694.1"/>
    </source>
</evidence>
<comment type="caution">
    <text evidence="3">The sequence shown here is derived from an EMBL/GenBank/DDBJ whole genome shotgun (WGS) entry which is preliminary data.</text>
</comment>